<accession>A0ABX0EB14</accession>
<evidence type="ECO:0000256" key="5">
    <source>
        <dbReference type="ARBA" id="ARBA00022692"/>
    </source>
</evidence>
<feature type="transmembrane region" description="Helical" evidence="8">
    <location>
        <begin position="156"/>
        <end position="180"/>
    </location>
</feature>
<organism evidence="10 11">
    <name type="scientific">Streptomyces ureilyticus</name>
    <dbReference type="NCBI Taxonomy" id="1775131"/>
    <lineage>
        <taxon>Bacteria</taxon>
        <taxon>Bacillati</taxon>
        <taxon>Actinomycetota</taxon>
        <taxon>Actinomycetes</taxon>
        <taxon>Kitasatosporales</taxon>
        <taxon>Streptomycetaceae</taxon>
        <taxon>Streptomyces</taxon>
    </lineage>
</organism>
<evidence type="ECO:0000256" key="7">
    <source>
        <dbReference type="ARBA" id="ARBA00023136"/>
    </source>
</evidence>
<evidence type="ECO:0000313" key="11">
    <source>
        <dbReference type="Proteomes" id="UP001518140"/>
    </source>
</evidence>
<comment type="caution">
    <text evidence="10">The sequence shown here is derived from an EMBL/GenBank/DDBJ whole genome shotgun (WGS) entry which is preliminary data.</text>
</comment>
<dbReference type="Pfam" id="PF13231">
    <property type="entry name" value="PMT_2"/>
    <property type="match status" value="1"/>
</dbReference>
<reference evidence="10 11" key="1">
    <citation type="submission" date="2020-02" db="EMBL/GenBank/DDBJ databases">
        <title>Whole-genome analyses of novel actinobacteria.</title>
        <authorList>
            <person name="Sahin N."/>
            <person name="Tokatli A."/>
        </authorList>
    </citation>
    <scope>NUCLEOTIDE SEQUENCE [LARGE SCALE GENOMIC DNA]</scope>
    <source>
        <strain evidence="10 11">YC419</strain>
    </source>
</reference>
<dbReference type="InterPro" id="IPR038731">
    <property type="entry name" value="RgtA/B/C-like"/>
</dbReference>
<keyword evidence="2" id="KW-1003">Cell membrane</keyword>
<dbReference type="Proteomes" id="UP001518140">
    <property type="component" value="Unassembled WGS sequence"/>
</dbReference>
<evidence type="ECO:0000256" key="2">
    <source>
        <dbReference type="ARBA" id="ARBA00022475"/>
    </source>
</evidence>
<feature type="transmembrane region" description="Helical" evidence="8">
    <location>
        <begin position="219"/>
        <end position="240"/>
    </location>
</feature>
<sequence>MPVLLSLALGLGLWGLRRHGSLWRDEVVTYDMAHRNLPDLWGTLGNVDAVHGLYYLLMHALYTVFDDTDPLLVMRLPSVLATAAATAGVVLLGRRLASPGAGLLAGFAFALLPLVQQHAQEGRSYALVCALVVWATYLLVWAVATRTTTLWCGYGTLLLAAGLLHEFAVLALAAHALAVPRATRRRWALTAAPVVVGLAPLAVLSTRQSEQVGWIGYDIVAYVTFAGLTALALACARVLPRSSGPRTVDLSTLALCLFITPTALLLLMSVLQPLYVDRYVLYGDAGLALLIGAAMHRLGRRRWIRIAAAATVLALIPTTLDLRDSASRVDNVTSIAGTIEQLGEPGHGVLYMPLRRRVWSLPYPNAVSGLRDLALDQSPVASRTLYGTEVPAPVIRSRMLETPRIVAVRDPAGQPEDAIAQEAVKREVLVAHFEECRTREVRGARVTVFARPGDC</sequence>
<keyword evidence="4" id="KW-0808">Transferase</keyword>
<keyword evidence="6 8" id="KW-1133">Transmembrane helix</keyword>
<feature type="transmembrane region" description="Helical" evidence="8">
    <location>
        <begin position="252"/>
        <end position="273"/>
    </location>
</feature>
<feature type="transmembrane region" description="Helical" evidence="8">
    <location>
        <begin position="72"/>
        <end position="91"/>
    </location>
</feature>
<feature type="transmembrane region" description="Helical" evidence="8">
    <location>
        <begin position="279"/>
        <end position="296"/>
    </location>
</feature>
<gene>
    <name evidence="10" type="ORF">G6048_47795</name>
</gene>
<dbReference type="EMBL" id="JAAKZX010000425">
    <property type="protein sequence ID" value="NGO49442.1"/>
    <property type="molecule type" value="Genomic_DNA"/>
</dbReference>
<evidence type="ECO:0000256" key="8">
    <source>
        <dbReference type="SAM" id="Phobius"/>
    </source>
</evidence>
<dbReference type="PANTHER" id="PTHR33908">
    <property type="entry name" value="MANNOSYLTRANSFERASE YKCB-RELATED"/>
    <property type="match status" value="1"/>
</dbReference>
<comment type="subcellular location">
    <subcellularLocation>
        <location evidence="1">Cell membrane</location>
        <topology evidence="1">Multi-pass membrane protein</topology>
    </subcellularLocation>
</comment>
<evidence type="ECO:0000259" key="9">
    <source>
        <dbReference type="Pfam" id="PF13231"/>
    </source>
</evidence>
<name>A0ABX0EB14_9ACTN</name>
<evidence type="ECO:0000256" key="3">
    <source>
        <dbReference type="ARBA" id="ARBA00022676"/>
    </source>
</evidence>
<evidence type="ECO:0000256" key="6">
    <source>
        <dbReference type="ARBA" id="ARBA00022989"/>
    </source>
</evidence>
<keyword evidence="11" id="KW-1185">Reference proteome</keyword>
<proteinExistence type="predicted"/>
<dbReference type="PANTHER" id="PTHR33908:SF3">
    <property type="entry name" value="UNDECAPRENYL PHOSPHATE-ALPHA-4-AMINO-4-DEOXY-L-ARABINOSE ARABINOSYL TRANSFERASE"/>
    <property type="match status" value="1"/>
</dbReference>
<feature type="transmembrane region" description="Helical" evidence="8">
    <location>
        <begin position="124"/>
        <end position="144"/>
    </location>
</feature>
<dbReference type="InterPro" id="IPR050297">
    <property type="entry name" value="LipidA_mod_glycosyltrf_83"/>
</dbReference>
<evidence type="ECO:0000256" key="1">
    <source>
        <dbReference type="ARBA" id="ARBA00004651"/>
    </source>
</evidence>
<keyword evidence="3" id="KW-0328">Glycosyltransferase</keyword>
<keyword evidence="7 8" id="KW-0472">Membrane</keyword>
<protein>
    <recommendedName>
        <fullName evidence="9">Glycosyltransferase RgtA/B/C/D-like domain-containing protein</fullName>
    </recommendedName>
</protein>
<evidence type="ECO:0000256" key="4">
    <source>
        <dbReference type="ARBA" id="ARBA00022679"/>
    </source>
</evidence>
<feature type="transmembrane region" description="Helical" evidence="8">
    <location>
        <begin position="97"/>
        <end position="115"/>
    </location>
</feature>
<feature type="domain" description="Glycosyltransferase RgtA/B/C/D-like" evidence="9">
    <location>
        <begin position="57"/>
        <end position="205"/>
    </location>
</feature>
<evidence type="ECO:0000313" key="10">
    <source>
        <dbReference type="EMBL" id="NGO49442.1"/>
    </source>
</evidence>
<feature type="transmembrane region" description="Helical" evidence="8">
    <location>
        <begin position="187"/>
        <end position="207"/>
    </location>
</feature>
<keyword evidence="5 8" id="KW-0812">Transmembrane</keyword>